<dbReference type="PROSITE" id="PS50234">
    <property type="entry name" value="VWFA"/>
    <property type="match status" value="1"/>
</dbReference>
<name>A0A1I8C007_MELHA</name>
<reference evidence="4" key="1">
    <citation type="submission" date="2016-11" db="UniProtKB">
        <authorList>
            <consortium name="WormBaseParasite"/>
        </authorList>
    </citation>
    <scope>IDENTIFICATION</scope>
</reference>
<evidence type="ECO:0000259" key="2">
    <source>
        <dbReference type="PROSITE" id="PS50234"/>
    </source>
</evidence>
<dbReference type="PANTHER" id="PTHR24020:SF84">
    <property type="entry name" value="VWFA DOMAIN-CONTAINING PROTEIN"/>
    <property type="match status" value="1"/>
</dbReference>
<feature type="compositionally biased region" description="Low complexity" evidence="1">
    <location>
        <begin position="185"/>
        <end position="222"/>
    </location>
</feature>
<sequence length="455" mass="49073">MLIVNKLYLLGANNGEIINKTSTINTKTNFGVNKGINPTNNLKINNEAKPTTINPKLNLINKTSNNVNYSATNLGKSGNLAINKEFKQNKEATIKPILKNPSEDSSYGGVQGGPNLASAGASPVKPAPSYPTISSPTPAPQLNNPPVPSLTQTSENYANEAVKDGAAQTSNPALTPSTLYPSVPPSVEHSPPTPSPSTTLTYIQPQANPQPNYNPPQYASPPAISPYQAKAELVPSAISVPSRDAYEASVLEQTVRVITTTNIIPTTETTTTTIRTTTRVPPCGPDVLFVLDSTGSVRHVYEAQRSYILDVVQQMDIAPDGQHVGLIIYSSKLRQRIVTNLDESLTKEQFLKIVHELPYHGGITATGAALSLTIRALEKRRPNKRTLVIVFTDGFTYDDWEEPSRALLSKGVEVLVAGDVQSYLRPVLDKIAGDPAKVLLGAENKSKVLDHLRCR</sequence>
<evidence type="ECO:0000313" key="3">
    <source>
        <dbReference type="Proteomes" id="UP000095281"/>
    </source>
</evidence>
<organism evidence="3 4">
    <name type="scientific">Meloidogyne hapla</name>
    <name type="common">Root-knot nematode worm</name>
    <dbReference type="NCBI Taxonomy" id="6305"/>
    <lineage>
        <taxon>Eukaryota</taxon>
        <taxon>Metazoa</taxon>
        <taxon>Ecdysozoa</taxon>
        <taxon>Nematoda</taxon>
        <taxon>Chromadorea</taxon>
        <taxon>Rhabditida</taxon>
        <taxon>Tylenchina</taxon>
        <taxon>Tylenchomorpha</taxon>
        <taxon>Tylenchoidea</taxon>
        <taxon>Meloidogynidae</taxon>
        <taxon>Meloidogyninae</taxon>
        <taxon>Meloidogyne</taxon>
    </lineage>
</organism>
<evidence type="ECO:0000313" key="4">
    <source>
        <dbReference type="WBParaSite" id="MhA1_Contig874.frz3.gene2"/>
    </source>
</evidence>
<dbReference type="InterPro" id="IPR002035">
    <property type="entry name" value="VWF_A"/>
</dbReference>
<protein>
    <submittedName>
        <fullName evidence="4">VWFA domain-containing protein</fullName>
    </submittedName>
</protein>
<feature type="region of interest" description="Disordered" evidence="1">
    <location>
        <begin position="98"/>
        <end position="152"/>
    </location>
</feature>
<feature type="compositionally biased region" description="Polar residues" evidence="1">
    <location>
        <begin position="168"/>
        <end position="180"/>
    </location>
</feature>
<dbReference type="InterPro" id="IPR050525">
    <property type="entry name" value="ECM_Assembly_Org"/>
</dbReference>
<dbReference type="AlphaFoldDB" id="A0A1I8C007"/>
<dbReference type="SUPFAM" id="SSF53300">
    <property type="entry name" value="vWA-like"/>
    <property type="match status" value="1"/>
</dbReference>
<dbReference type="SMART" id="SM00327">
    <property type="entry name" value="VWA"/>
    <property type="match status" value="1"/>
</dbReference>
<feature type="region of interest" description="Disordered" evidence="1">
    <location>
        <begin position="168"/>
        <end position="223"/>
    </location>
</feature>
<proteinExistence type="predicted"/>
<feature type="compositionally biased region" description="Pro residues" evidence="1">
    <location>
        <begin position="137"/>
        <end position="148"/>
    </location>
</feature>
<dbReference type="WBParaSite" id="MhA1_Contig874.frz3.gene2">
    <property type="protein sequence ID" value="MhA1_Contig874.frz3.gene2"/>
    <property type="gene ID" value="MhA1_Contig874.frz3.gene2"/>
</dbReference>
<dbReference type="PANTHER" id="PTHR24020">
    <property type="entry name" value="COLLAGEN ALPHA"/>
    <property type="match status" value="1"/>
</dbReference>
<feature type="domain" description="VWFA" evidence="2">
    <location>
        <begin position="286"/>
        <end position="455"/>
    </location>
</feature>
<dbReference type="Gene3D" id="3.40.50.410">
    <property type="entry name" value="von Willebrand factor, type A domain"/>
    <property type="match status" value="1"/>
</dbReference>
<accession>A0A1I8C007</accession>
<evidence type="ECO:0000256" key="1">
    <source>
        <dbReference type="SAM" id="MobiDB-lite"/>
    </source>
</evidence>
<keyword evidence="3" id="KW-1185">Reference proteome</keyword>
<dbReference type="Proteomes" id="UP000095281">
    <property type="component" value="Unplaced"/>
</dbReference>
<dbReference type="Pfam" id="PF00092">
    <property type="entry name" value="VWA"/>
    <property type="match status" value="1"/>
</dbReference>
<dbReference type="InterPro" id="IPR036465">
    <property type="entry name" value="vWFA_dom_sf"/>
</dbReference>